<dbReference type="Proteomes" id="UP000500882">
    <property type="component" value="Chromosome"/>
</dbReference>
<dbReference type="EMBL" id="CP083681">
    <property type="protein sequence ID" value="UYU69710.1"/>
    <property type="molecule type" value="Genomic_DNA"/>
</dbReference>
<dbReference type="PANTHER" id="PTHR46797">
    <property type="entry name" value="HTH-TYPE TRANSCRIPTIONAL REGULATOR"/>
    <property type="match status" value="1"/>
</dbReference>
<dbReference type="SUPFAM" id="SSF47413">
    <property type="entry name" value="lambda repressor-like DNA-binding domains"/>
    <property type="match status" value="1"/>
</dbReference>
<dbReference type="PROSITE" id="PS50943">
    <property type="entry name" value="HTH_CROC1"/>
    <property type="match status" value="1"/>
</dbReference>
<evidence type="ECO:0000313" key="10">
    <source>
        <dbReference type="Proteomes" id="UP000095576"/>
    </source>
</evidence>
<dbReference type="Proteomes" id="UP000460317">
    <property type="component" value="Unassembled WGS sequence"/>
</dbReference>
<dbReference type="Proteomes" id="UP000283616">
    <property type="component" value="Unassembled WGS sequence"/>
</dbReference>
<dbReference type="CDD" id="cd00093">
    <property type="entry name" value="HTH_XRE"/>
    <property type="match status" value="1"/>
</dbReference>
<dbReference type="InterPro" id="IPR050807">
    <property type="entry name" value="TransReg_Diox_bact_type"/>
</dbReference>
<dbReference type="GO" id="GO:0003700">
    <property type="term" value="F:DNA-binding transcription factor activity"/>
    <property type="evidence" value="ECO:0007669"/>
    <property type="project" value="TreeGrafter"/>
</dbReference>
<dbReference type="Gene3D" id="1.10.260.40">
    <property type="entry name" value="lambda repressor-like DNA-binding domains"/>
    <property type="match status" value="1"/>
</dbReference>
<reference evidence="12 13" key="3">
    <citation type="journal article" date="2019" name="Nat. Med.">
        <title>A library of human gut bacterial isolates paired with longitudinal multiomics data enables mechanistic microbiome research.</title>
        <authorList>
            <person name="Poyet M."/>
            <person name="Groussin M."/>
            <person name="Gibbons S.M."/>
            <person name="Avila-Pacheco J."/>
            <person name="Jiang X."/>
            <person name="Kearney S.M."/>
            <person name="Perrotta A.R."/>
            <person name="Berdy B."/>
            <person name="Zhao S."/>
            <person name="Lieberman T.D."/>
            <person name="Swanson P.K."/>
            <person name="Smith M."/>
            <person name="Roesemann S."/>
            <person name="Alexander J.E."/>
            <person name="Rich S.A."/>
            <person name="Livny J."/>
            <person name="Vlamakis H."/>
            <person name="Clish C."/>
            <person name="Bullock K."/>
            <person name="Deik A."/>
            <person name="Scott J."/>
            <person name="Pierce K.A."/>
            <person name="Xavier R.J."/>
            <person name="Alm E.J."/>
        </authorList>
    </citation>
    <scope>NUCLEOTIDE SEQUENCE [LARGE SCALE GENOMIC DNA]</scope>
    <source>
        <strain evidence="6 12">BIOML-A160</strain>
        <strain evidence="5 13">BIOML-A165</strain>
    </source>
</reference>
<evidence type="ECO:0000313" key="3">
    <source>
        <dbReference type="EMBL" id="BCA49378.1"/>
    </source>
</evidence>
<accession>A0A173RYL1</accession>
<reference evidence="4 10" key="1">
    <citation type="submission" date="2015-09" db="EMBL/GenBank/DDBJ databases">
        <authorList>
            <consortium name="Pathogen Informatics"/>
        </authorList>
    </citation>
    <scope>NUCLEOTIDE SEQUENCE [LARGE SCALE GENOMIC DNA]</scope>
    <source>
        <strain evidence="4 10">2789STDY5834899</strain>
    </source>
</reference>
<evidence type="ECO:0000313" key="14">
    <source>
        <dbReference type="Proteomes" id="UP000500882"/>
    </source>
</evidence>
<evidence type="ECO:0000313" key="4">
    <source>
        <dbReference type="EMBL" id="CUP42344.1"/>
    </source>
</evidence>
<evidence type="ECO:0000313" key="6">
    <source>
        <dbReference type="EMBL" id="KAB4458706.1"/>
    </source>
</evidence>
<dbReference type="AlphaFoldDB" id="A0A173RYL1"/>
<dbReference type="EMBL" id="QROV01000025">
    <property type="protein sequence ID" value="RHL55160.1"/>
    <property type="molecule type" value="Genomic_DNA"/>
</dbReference>
<dbReference type="GO" id="GO:0005829">
    <property type="term" value="C:cytosol"/>
    <property type="evidence" value="ECO:0007669"/>
    <property type="project" value="TreeGrafter"/>
</dbReference>
<dbReference type="GO" id="GO:0003677">
    <property type="term" value="F:DNA binding"/>
    <property type="evidence" value="ECO:0007669"/>
    <property type="project" value="UniProtKB-KW"/>
</dbReference>
<dbReference type="InterPro" id="IPR010982">
    <property type="entry name" value="Lambda_DNA-bd_dom_sf"/>
</dbReference>
<dbReference type="SMART" id="SM00530">
    <property type="entry name" value="HTH_XRE"/>
    <property type="match status" value="1"/>
</dbReference>
<evidence type="ECO:0000313" key="13">
    <source>
        <dbReference type="Proteomes" id="UP000460317"/>
    </source>
</evidence>
<reference evidence="7 11" key="2">
    <citation type="submission" date="2018-08" db="EMBL/GenBank/DDBJ databases">
        <title>A genome reference for cultivated species of the human gut microbiota.</title>
        <authorList>
            <person name="Zou Y."/>
            <person name="Xue W."/>
            <person name="Luo G."/>
        </authorList>
    </citation>
    <scope>NUCLEOTIDE SEQUENCE [LARGE SCALE GENOMIC DNA]</scope>
    <source>
        <strain evidence="7 11">AF37-12</strain>
    </source>
</reference>
<dbReference type="Proteomes" id="UP000436825">
    <property type="component" value="Unassembled WGS sequence"/>
</dbReference>
<dbReference type="Proteomes" id="UP001156218">
    <property type="component" value="Chromosome"/>
</dbReference>
<keyword evidence="1" id="KW-0238">DNA-binding</keyword>
<evidence type="ECO:0000259" key="2">
    <source>
        <dbReference type="PROSITE" id="PS50943"/>
    </source>
</evidence>
<evidence type="ECO:0000313" key="8">
    <source>
        <dbReference type="EMBL" id="UYU66219.1"/>
    </source>
</evidence>
<evidence type="ECO:0000313" key="15">
    <source>
        <dbReference type="Proteomes" id="UP001156218"/>
    </source>
</evidence>
<dbReference type="RefSeq" id="WP_008760432.1">
    <property type="nucleotide sequence ID" value="NZ_AP022660.1"/>
</dbReference>
<dbReference type="EMBL" id="CP083680">
    <property type="protein sequence ID" value="UYU66219.1"/>
    <property type="molecule type" value="Genomic_DNA"/>
</dbReference>
<dbReference type="Proteomes" id="UP001156216">
    <property type="component" value="Chromosome"/>
</dbReference>
<proteinExistence type="predicted"/>
<dbReference type="PANTHER" id="PTHR46797:SF1">
    <property type="entry name" value="METHYLPHOSPHONATE SYNTHASE"/>
    <property type="match status" value="1"/>
</dbReference>
<gene>
    <name evidence="3" type="ORF">BatF92_13200</name>
    <name evidence="7" type="ORF">DW011_19270</name>
    <name evidence="4" type="ORF">ERS852511_02072</name>
    <name evidence="6" type="ORF">GAN75_01245</name>
    <name evidence="5" type="ORF">GAN93_03225</name>
    <name evidence="9" type="ORF">KQP59_15625</name>
    <name evidence="8" type="ORF">KQP68_22060</name>
</gene>
<evidence type="ECO:0000313" key="11">
    <source>
        <dbReference type="Proteomes" id="UP000283616"/>
    </source>
</evidence>
<sequence length="103" mass="11457">MSTKNNMLTDISAELDKEFGAPGTPEREKFDEEAYAFYTGQILLDARREAKVTQSELAKRINATKSYISRIESGAINPSVGTFYRIINALGLKIEIVKPIMGI</sequence>
<dbReference type="EMBL" id="WCRW01000001">
    <property type="protein sequence ID" value="KAB4458706.1"/>
    <property type="molecule type" value="Genomic_DNA"/>
</dbReference>
<organism evidence="7 11">
    <name type="scientific">Bacteroides thetaiotaomicron</name>
    <dbReference type="NCBI Taxonomy" id="818"/>
    <lineage>
        <taxon>Bacteria</taxon>
        <taxon>Pseudomonadati</taxon>
        <taxon>Bacteroidota</taxon>
        <taxon>Bacteroidia</taxon>
        <taxon>Bacteroidales</taxon>
        <taxon>Bacteroidaceae</taxon>
        <taxon>Bacteroides</taxon>
    </lineage>
</organism>
<dbReference type="Pfam" id="PF01381">
    <property type="entry name" value="HTH_3"/>
    <property type="match status" value="1"/>
</dbReference>
<evidence type="ECO:0000313" key="12">
    <source>
        <dbReference type="Proteomes" id="UP000436825"/>
    </source>
</evidence>
<dbReference type="EMBL" id="CZAP01000005">
    <property type="protein sequence ID" value="CUP42344.1"/>
    <property type="molecule type" value="Genomic_DNA"/>
</dbReference>
<protein>
    <submittedName>
        <fullName evidence="4">Helix-turn-helix domain-containing protein</fullName>
    </submittedName>
    <submittedName>
        <fullName evidence="3 5">Transcriptional regulator</fullName>
    </submittedName>
    <submittedName>
        <fullName evidence="7">XRE family transcriptional regulator</fullName>
    </submittedName>
</protein>
<name>A0A173RYL1_BACT4</name>
<evidence type="ECO:0000313" key="7">
    <source>
        <dbReference type="EMBL" id="RHL55160.1"/>
    </source>
</evidence>
<reference evidence="3 14" key="4">
    <citation type="submission" date="2020-02" db="EMBL/GenBank/DDBJ databases">
        <title>Whole-genome sequencing and comparative analysis of the genomes of Bacteroides thetaiotaomicron and Escherichia coli isolated from a healthy resident in Vietnam.</title>
        <authorList>
            <person name="Mohsin M."/>
            <person name="Tanaka K."/>
            <person name="Kawahara R."/>
            <person name="Kondo S."/>
            <person name="Noguchi H."/>
            <person name="Motooka D."/>
            <person name="Nakamura S."/>
            <person name="Khong D.T."/>
            <person name="Nguyen T.N."/>
            <person name="Tran H.T."/>
            <person name="Yamamoto Y."/>
        </authorList>
    </citation>
    <scope>NUCLEOTIDE SEQUENCE [LARGE SCALE GENOMIC DNA]</scope>
    <source>
        <strain evidence="3 14">F9-2</strain>
    </source>
</reference>
<evidence type="ECO:0000256" key="1">
    <source>
        <dbReference type="ARBA" id="ARBA00023125"/>
    </source>
</evidence>
<dbReference type="EMBL" id="AP022660">
    <property type="protein sequence ID" value="BCA49378.1"/>
    <property type="molecule type" value="Genomic_DNA"/>
</dbReference>
<feature type="domain" description="HTH cro/C1-type" evidence="2">
    <location>
        <begin position="43"/>
        <end position="97"/>
    </location>
</feature>
<evidence type="ECO:0000313" key="9">
    <source>
        <dbReference type="EMBL" id="UYU69710.1"/>
    </source>
</evidence>
<reference evidence="8 15" key="5">
    <citation type="submission" date="2021-06" db="EMBL/GenBank/DDBJ databases">
        <title>Interrogation of the integrated mobile genetic elements in gut-associated Bacteroides with a consensus prediction approach.</title>
        <authorList>
            <person name="Campbell D.E."/>
            <person name="Leigh J.R."/>
            <person name="Kim T."/>
            <person name="England W."/>
            <person name="Whitaker R.J."/>
            <person name="Degnan P.H."/>
        </authorList>
    </citation>
    <scope>NUCLEOTIDE SEQUENCE</scope>
    <source>
        <strain evidence="9">VPI-BTDOT2</strain>
        <strain evidence="8 15">WAL8669</strain>
    </source>
</reference>
<dbReference type="EMBL" id="WCSB01000002">
    <property type="protein sequence ID" value="KAB4454695.1"/>
    <property type="molecule type" value="Genomic_DNA"/>
</dbReference>
<dbReference type="Proteomes" id="UP000095576">
    <property type="component" value="Unassembled WGS sequence"/>
</dbReference>
<dbReference type="InterPro" id="IPR001387">
    <property type="entry name" value="Cro/C1-type_HTH"/>
</dbReference>
<evidence type="ECO:0000313" key="5">
    <source>
        <dbReference type="EMBL" id="KAB4454695.1"/>
    </source>
</evidence>